<sequence length="145" mass="16787">MSVLERHRAYRTSSLPDETACLKGSWDGDYTEYDHWLRNPDAKHDPLVTDRLRYWWEKRKDYPRLSRMALDVLSIQPMSAECERLFSVAGQMVSPLRTRLEASTIGITQTLRSWVRSGLIEAGDALIDVSEETINSIIWQAEKDD</sequence>
<evidence type="ECO:0000313" key="3">
    <source>
        <dbReference type="Proteomes" id="UP001187734"/>
    </source>
</evidence>
<name>A0AAE8MM19_9HYPO</name>
<dbReference type="Proteomes" id="UP001187734">
    <property type="component" value="Unassembled WGS sequence"/>
</dbReference>
<evidence type="ECO:0000259" key="1">
    <source>
        <dbReference type="Pfam" id="PF05699"/>
    </source>
</evidence>
<dbReference type="GO" id="GO:0046983">
    <property type="term" value="F:protein dimerization activity"/>
    <property type="evidence" value="ECO:0007669"/>
    <property type="project" value="InterPro"/>
</dbReference>
<dbReference type="EMBL" id="ONZP01000902">
    <property type="protein sequence ID" value="SPJ91943.1"/>
    <property type="molecule type" value="Genomic_DNA"/>
</dbReference>
<dbReference type="InterPro" id="IPR012337">
    <property type="entry name" value="RNaseH-like_sf"/>
</dbReference>
<organism evidence="2 3">
    <name type="scientific">Fusarium torulosum</name>
    <dbReference type="NCBI Taxonomy" id="33205"/>
    <lineage>
        <taxon>Eukaryota</taxon>
        <taxon>Fungi</taxon>
        <taxon>Dikarya</taxon>
        <taxon>Ascomycota</taxon>
        <taxon>Pezizomycotina</taxon>
        <taxon>Sordariomycetes</taxon>
        <taxon>Hypocreomycetidae</taxon>
        <taxon>Hypocreales</taxon>
        <taxon>Nectriaceae</taxon>
        <taxon>Fusarium</taxon>
    </lineage>
</organism>
<dbReference type="PANTHER" id="PTHR47611">
    <property type="entry name" value="HAT DIMERISATION DOMAIN, C-TERMINAL"/>
    <property type="match status" value="1"/>
</dbReference>
<reference evidence="2" key="1">
    <citation type="submission" date="2018-03" db="EMBL/GenBank/DDBJ databases">
        <authorList>
            <person name="Guldener U."/>
        </authorList>
    </citation>
    <scope>NUCLEOTIDE SEQUENCE</scope>
</reference>
<comment type="caution">
    <text evidence="2">The sequence shown here is derived from an EMBL/GenBank/DDBJ whole genome shotgun (WGS) entry which is preliminary data.</text>
</comment>
<dbReference type="Pfam" id="PF05699">
    <property type="entry name" value="Dimer_Tnp_hAT"/>
    <property type="match status" value="1"/>
</dbReference>
<proteinExistence type="predicted"/>
<evidence type="ECO:0000313" key="2">
    <source>
        <dbReference type="EMBL" id="SPJ91943.1"/>
    </source>
</evidence>
<keyword evidence="3" id="KW-1185">Reference proteome</keyword>
<accession>A0AAE8MM19</accession>
<dbReference type="SUPFAM" id="SSF53098">
    <property type="entry name" value="Ribonuclease H-like"/>
    <property type="match status" value="1"/>
</dbReference>
<dbReference type="AlphaFoldDB" id="A0AAE8MM19"/>
<protein>
    <recommendedName>
        <fullName evidence="1">HAT C-terminal dimerisation domain-containing protein</fullName>
    </recommendedName>
</protein>
<dbReference type="PANTHER" id="PTHR47611:SF1">
    <property type="entry name" value="CCHC-TYPE DOMAIN-CONTAINING PROTEIN"/>
    <property type="match status" value="1"/>
</dbReference>
<dbReference type="InterPro" id="IPR008906">
    <property type="entry name" value="HATC_C_dom"/>
</dbReference>
<feature type="domain" description="HAT C-terminal dimerisation" evidence="1">
    <location>
        <begin position="32"/>
        <end position="114"/>
    </location>
</feature>
<gene>
    <name evidence="2" type="ORF">FTOL_13597</name>
</gene>